<reference evidence="2" key="3">
    <citation type="journal article" date="2017" name="Plant Physiol. Biochem.">
        <title>Differential oxidative and antioxidative response of duckweed Lemna minor toward plant growth promoting/inhibiting bacteria.</title>
        <authorList>
            <person name="Ishizawa H."/>
            <person name="Kuroda M."/>
            <person name="Morikawa M."/>
            <person name="Ike M."/>
        </authorList>
    </citation>
    <scope>NUCLEOTIDE SEQUENCE [LARGE SCALE GENOMIC DNA]</scope>
    <source>
        <strain evidence="2">H3</strain>
    </source>
</reference>
<dbReference type="EMBL" id="AP018823">
    <property type="protein sequence ID" value="BBF87070.1"/>
    <property type="molecule type" value="Genomic_DNA"/>
</dbReference>
<dbReference type="KEGG" id="amah:DLM_3482"/>
<accession>A0A3G9GGT4</accession>
<proteinExistence type="predicted"/>
<protein>
    <submittedName>
        <fullName evidence="1">Uncharacterized protein</fullName>
    </submittedName>
</protein>
<dbReference type="AlphaFoldDB" id="A0A3G9GGT4"/>
<reference evidence="1 2" key="2">
    <citation type="journal article" date="2017" name="Genome Announc.">
        <title>Draft genome sequence of Aquitalea magnusonii strain H3, a plant growth-promoting bacterium of duckweed Lemna minor.</title>
        <authorList>
            <person name="Ishizawa H."/>
            <person name="Kuroda M."/>
            <person name="Ike M."/>
        </authorList>
    </citation>
    <scope>NUCLEOTIDE SEQUENCE [LARGE SCALE GENOMIC DNA]</scope>
    <source>
        <strain evidence="1 2">H3</strain>
    </source>
</reference>
<keyword evidence="2" id="KW-1185">Reference proteome</keyword>
<reference evidence="2" key="1">
    <citation type="journal article" date="2017" name="Biotechnol. Biofuels">
        <title>Evaluation of environmental bacterial communities as a factor affecting the growth of duckweed Lemna minor.</title>
        <authorList>
            <person name="Ishizawa H."/>
            <person name="Kuroda M."/>
            <person name="Morikawa M."/>
            <person name="Ike M."/>
        </authorList>
    </citation>
    <scope>NUCLEOTIDE SEQUENCE [LARGE SCALE GENOMIC DNA]</scope>
    <source>
        <strain evidence="2">H3</strain>
    </source>
</reference>
<evidence type="ECO:0000313" key="1">
    <source>
        <dbReference type="EMBL" id="BBF87070.1"/>
    </source>
</evidence>
<gene>
    <name evidence="1" type="ORF">DLM_3482</name>
</gene>
<sequence>MIRTRRGHGFNHAMPGGKLATVLRRNISIKLNRLLQTRLLLALRYLAGERTTYSTQDFVAKNLRGQRSIPPWRAPL</sequence>
<organism evidence="1 2">
    <name type="scientific">Aquitalea magnusonii</name>
    <dbReference type="NCBI Taxonomy" id="332411"/>
    <lineage>
        <taxon>Bacteria</taxon>
        <taxon>Pseudomonadati</taxon>
        <taxon>Pseudomonadota</taxon>
        <taxon>Betaproteobacteria</taxon>
        <taxon>Neisseriales</taxon>
        <taxon>Chromobacteriaceae</taxon>
        <taxon>Aquitalea</taxon>
    </lineage>
</organism>
<evidence type="ECO:0000313" key="2">
    <source>
        <dbReference type="Proteomes" id="UP000198290"/>
    </source>
</evidence>
<name>A0A3G9GGT4_9NEIS</name>
<dbReference type="Proteomes" id="UP000198290">
    <property type="component" value="Chromosome"/>
</dbReference>